<dbReference type="Pfam" id="PF01668">
    <property type="entry name" value="SmpB"/>
    <property type="match status" value="1"/>
</dbReference>
<dbReference type="GO" id="GO:0005829">
    <property type="term" value="C:cytosol"/>
    <property type="evidence" value="ECO:0007669"/>
    <property type="project" value="TreeGrafter"/>
</dbReference>
<evidence type="ECO:0000256" key="1">
    <source>
        <dbReference type="ARBA" id="ARBA00022490"/>
    </source>
</evidence>
<keyword evidence="2" id="KW-0694">RNA-binding</keyword>
<gene>
    <name evidence="4" type="ORF">KFE25_004733</name>
</gene>
<dbReference type="NCBIfam" id="NF003843">
    <property type="entry name" value="PRK05422.1"/>
    <property type="match status" value="1"/>
</dbReference>
<dbReference type="InterPro" id="IPR000037">
    <property type="entry name" value="SsrA-bd_prot"/>
</dbReference>
<evidence type="ECO:0000313" key="5">
    <source>
        <dbReference type="Proteomes" id="UP000751190"/>
    </source>
</evidence>
<keyword evidence="5" id="KW-1185">Reference proteome</keyword>
<dbReference type="OMA" id="WTNHSAR"/>
<name>A0A8J6C5M3_DIALT</name>
<dbReference type="PANTHER" id="PTHR30308">
    <property type="entry name" value="TMRNA-BINDING COMPONENT OF TRANS-TRANSLATION TAGGING COMPLEX"/>
    <property type="match status" value="1"/>
</dbReference>
<dbReference type="Proteomes" id="UP000751190">
    <property type="component" value="Unassembled WGS sequence"/>
</dbReference>
<dbReference type="NCBIfam" id="TIGR00086">
    <property type="entry name" value="smpB"/>
    <property type="match status" value="1"/>
</dbReference>
<dbReference type="GO" id="GO:0070930">
    <property type="term" value="P:trans-translation-dependent protein tagging"/>
    <property type="evidence" value="ECO:0007669"/>
    <property type="project" value="TreeGrafter"/>
</dbReference>
<dbReference type="AlphaFoldDB" id="A0A8J6C5M3"/>
<comment type="caution">
    <text evidence="4">The sequence shown here is derived from an EMBL/GenBank/DDBJ whole genome shotgun (WGS) entry which is preliminary data.</text>
</comment>
<evidence type="ECO:0000256" key="2">
    <source>
        <dbReference type="ARBA" id="ARBA00022884"/>
    </source>
</evidence>
<feature type="signal peptide" evidence="3">
    <location>
        <begin position="1"/>
        <end position="26"/>
    </location>
</feature>
<reference evidence="4" key="1">
    <citation type="submission" date="2021-05" db="EMBL/GenBank/DDBJ databases">
        <title>The genome of the haptophyte Pavlova lutheri (Diacronema luteri, Pavlovales) - a model for lipid biosynthesis in eukaryotic algae.</title>
        <authorList>
            <person name="Hulatt C.J."/>
            <person name="Posewitz M.C."/>
        </authorList>
    </citation>
    <scope>NUCLEOTIDE SEQUENCE</scope>
    <source>
        <strain evidence="4">NIVA-4/92</strain>
    </source>
</reference>
<dbReference type="HAMAP" id="MF_00023">
    <property type="entry name" value="SmpB"/>
    <property type="match status" value="1"/>
</dbReference>
<dbReference type="Gene3D" id="2.40.280.10">
    <property type="match status" value="1"/>
</dbReference>
<protein>
    <recommendedName>
        <fullName evidence="6">SsrA-binding protein</fullName>
    </recommendedName>
</protein>
<dbReference type="GO" id="GO:0003723">
    <property type="term" value="F:RNA binding"/>
    <property type="evidence" value="ECO:0007669"/>
    <property type="project" value="UniProtKB-KW"/>
</dbReference>
<dbReference type="CDD" id="cd09294">
    <property type="entry name" value="SmpB"/>
    <property type="match status" value="1"/>
</dbReference>
<feature type="chain" id="PRO_5035197889" description="SsrA-binding protein" evidence="3">
    <location>
        <begin position="27"/>
        <end position="204"/>
    </location>
</feature>
<dbReference type="InterPro" id="IPR023620">
    <property type="entry name" value="SmpB"/>
</dbReference>
<evidence type="ECO:0008006" key="6">
    <source>
        <dbReference type="Google" id="ProtNLM"/>
    </source>
</evidence>
<evidence type="ECO:0000256" key="3">
    <source>
        <dbReference type="SAM" id="SignalP"/>
    </source>
</evidence>
<sequence length="204" mass="22921">MMGRRRLQLRAALLCAVAWLAAPAAGWRGVGGARACAAGRSAIACKQATSQAGKQVADNRIARSRYEIVERYEAGIALLGTEVKSCRRGNINLRDGFASVNADGCWLMNVHVGKHETTGRVFQHDERRPRRLLLRQREIDQIERGVSTKGFTLVPLRCYFNAGNFLKVELGLARGLKDFDKRALLKDRVEQREVQRELKDFNTR</sequence>
<dbReference type="OrthoDB" id="4717at2759"/>
<keyword evidence="3" id="KW-0732">Signal</keyword>
<keyword evidence="1" id="KW-0963">Cytoplasm</keyword>
<evidence type="ECO:0000313" key="4">
    <source>
        <dbReference type="EMBL" id="KAG8462757.1"/>
    </source>
</evidence>
<proteinExistence type="inferred from homology"/>
<accession>A0A8J6C5M3</accession>
<organism evidence="4 5">
    <name type="scientific">Diacronema lutheri</name>
    <name type="common">Unicellular marine alga</name>
    <name type="synonym">Monochrysis lutheri</name>
    <dbReference type="NCBI Taxonomy" id="2081491"/>
    <lineage>
        <taxon>Eukaryota</taxon>
        <taxon>Haptista</taxon>
        <taxon>Haptophyta</taxon>
        <taxon>Pavlovophyceae</taxon>
        <taxon>Pavlovales</taxon>
        <taxon>Pavlovaceae</taxon>
        <taxon>Diacronema</taxon>
    </lineage>
</organism>
<dbReference type="EMBL" id="JAGTXO010000019">
    <property type="protein sequence ID" value="KAG8462757.1"/>
    <property type="molecule type" value="Genomic_DNA"/>
</dbReference>
<dbReference type="PANTHER" id="PTHR30308:SF2">
    <property type="entry name" value="SSRA-BINDING PROTEIN"/>
    <property type="match status" value="1"/>
</dbReference>
<dbReference type="SUPFAM" id="SSF74982">
    <property type="entry name" value="Small protein B (SmpB)"/>
    <property type="match status" value="1"/>
</dbReference>